<reference evidence="1 2" key="1">
    <citation type="journal article" date="2015" name="Stand. Genomic Sci.">
        <title>Genomic Encyclopedia of Bacterial and Archaeal Type Strains, Phase III: the genomes of soil and plant-associated and newly described type strains.</title>
        <authorList>
            <person name="Whitman W.B."/>
            <person name="Woyke T."/>
            <person name="Klenk H.P."/>
            <person name="Zhou Y."/>
            <person name="Lilburn T.G."/>
            <person name="Beck B.J."/>
            <person name="De Vos P."/>
            <person name="Vandamme P."/>
            <person name="Eisen J.A."/>
            <person name="Garrity G."/>
            <person name="Hugenholtz P."/>
            <person name="Kyrpides N.C."/>
        </authorList>
    </citation>
    <scope>NUCLEOTIDE SEQUENCE [LARGE SCALE GENOMIC DNA]</scope>
    <source>
        <strain evidence="1 2">A3</strain>
    </source>
</reference>
<organism evidence="1 2">
    <name type="scientific">Dokdonella fugitiva</name>
    <dbReference type="NCBI Taxonomy" id="328517"/>
    <lineage>
        <taxon>Bacteria</taxon>
        <taxon>Pseudomonadati</taxon>
        <taxon>Pseudomonadota</taxon>
        <taxon>Gammaproteobacteria</taxon>
        <taxon>Lysobacterales</taxon>
        <taxon>Rhodanobacteraceae</taxon>
        <taxon>Dokdonella</taxon>
    </lineage>
</organism>
<dbReference type="CDD" id="cd02440">
    <property type="entry name" value="AdoMet_MTases"/>
    <property type="match status" value="1"/>
</dbReference>
<keyword evidence="2" id="KW-1185">Reference proteome</keyword>
<dbReference type="InterPro" id="IPR029063">
    <property type="entry name" value="SAM-dependent_MTases_sf"/>
</dbReference>
<comment type="caution">
    <text evidence="1">The sequence shown here is derived from an EMBL/GenBank/DDBJ whole genome shotgun (WGS) entry which is preliminary data.</text>
</comment>
<sequence>MAAQPQVPGAWTFFRQWLRNPRAMAALSPSGRQLTRAMIAQLPADARRVVELGAGTGVFTRALLAHGIRARDLLVVELNEELHGLLQAQFPDARVVHGNACDLVAIAARAGFENADAAISGLGFLAMPREVQKGILSAVFSVLGPGRPLIQFTYGPFGPIPRDLLDELGLSVRRGGIAPLNLPPAFVFVYTRD</sequence>
<dbReference type="OrthoDB" id="9805585at2"/>
<evidence type="ECO:0000313" key="1">
    <source>
        <dbReference type="EMBL" id="TCO40391.1"/>
    </source>
</evidence>
<dbReference type="Proteomes" id="UP000294862">
    <property type="component" value="Unassembled WGS sequence"/>
</dbReference>
<dbReference type="Gene3D" id="3.40.50.150">
    <property type="entry name" value="Vaccinia Virus protein VP39"/>
    <property type="match status" value="1"/>
</dbReference>
<protein>
    <submittedName>
        <fullName evidence="1">Phosphatidylethanolamine/phosphatidyl-N-methylethanolamine N-methyltransferase</fullName>
    </submittedName>
</protein>
<gene>
    <name evidence="1" type="ORF">EV148_105186</name>
</gene>
<dbReference type="EMBL" id="SLWQ01000005">
    <property type="protein sequence ID" value="TCO40391.1"/>
    <property type="molecule type" value="Genomic_DNA"/>
</dbReference>
<dbReference type="AlphaFoldDB" id="A0A4R2I7S3"/>
<keyword evidence="1" id="KW-0489">Methyltransferase</keyword>
<proteinExistence type="predicted"/>
<dbReference type="SUPFAM" id="SSF53335">
    <property type="entry name" value="S-adenosyl-L-methionine-dependent methyltransferases"/>
    <property type="match status" value="1"/>
</dbReference>
<dbReference type="GO" id="GO:0032259">
    <property type="term" value="P:methylation"/>
    <property type="evidence" value="ECO:0007669"/>
    <property type="project" value="UniProtKB-KW"/>
</dbReference>
<name>A0A4R2I7S3_9GAMM</name>
<keyword evidence="1" id="KW-0808">Transferase</keyword>
<accession>A0A4R2I7S3</accession>
<dbReference type="GO" id="GO:0008168">
    <property type="term" value="F:methyltransferase activity"/>
    <property type="evidence" value="ECO:0007669"/>
    <property type="project" value="UniProtKB-KW"/>
</dbReference>
<evidence type="ECO:0000313" key="2">
    <source>
        <dbReference type="Proteomes" id="UP000294862"/>
    </source>
</evidence>